<evidence type="ECO:0000259" key="3">
    <source>
        <dbReference type="Pfam" id="PF00350"/>
    </source>
</evidence>
<dbReference type="PANTHER" id="PTHR43681">
    <property type="entry name" value="TRANSMEMBRANE GTPASE FZO"/>
    <property type="match status" value="1"/>
</dbReference>
<feature type="transmembrane region" description="Helical" evidence="2">
    <location>
        <begin position="471"/>
        <end position="501"/>
    </location>
</feature>
<dbReference type="InterPro" id="IPR051943">
    <property type="entry name" value="TRAFAC_Dynamin-like_GTPase"/>
</dbReference>
<keyword evidence="5" id="KW-1185">Reference proteome</keyword>
<sequence length="631" mass="69552">MELPRSAKAIDLTLATIAPYQRPDLEARLRQARARLLDDKVRVLVVGEFKQGKSLLVNSLVSAPVCPVYDDVATAVSTVVRYAQEPSLTLVRLADSGGDGPPVEQRHPQPAVPLHELSDAVARHVTEQQNPENRQGISHVEVGIPRHILQAGLEVVDTPGVGGLNSVHGAATMSALPTADAVLLVSDASQEYTAPELEFLRQAVRLCPNVACVLTKTDLYPEWRRIAELDRGHLRSAGIEAELFGVSSTIRWQAVLTGDDALNTESGFPELEAFLAHRVLGQADLLARRSTVHDILAVTGQLIDGLRSEEAAQRNPEQVQELIAELTTAQQQAAALKERSARWQHTLNDGVADLNADIDHDLRDRMREITRLAEEEIDEGGDPTKTWEQLSSWVQQQVASAASTNFVWATERARWLAQQVATHFAEEREALLPTLRTEASDALGSVRELRMRETEPWKLAQKALTGLRGSYMGVLMFGLIGTMVGLSLVNPFSIGAGLLLGGKTISDERRRIITRRQGEAKVSVRRYVDDVTFQVGKDSRDMLRGVQRDLRDHFTELAEQLNRSLKESLSTAERSVKASHVDRDRRLSEIPAELAKLEKLQERVKTLLPKPAGTAEQAEPSARHRLVASKG</sequence>
<dbReference type="Pfam" id="PF00350">
    <property type="entry name" value="Dynamin_N"/>
    <property type="match status" value="1"/>
</dbReference>
<keyword evidence="2" id="KW-0472">Membrane</keyword>
<organism evidence="4 5">
    <name type="scientific">Pseudonocardia humida</name>
    <dbReference type="NCBI Taxonomy" id="2800819"/>
    <lineage>
        <taxon>Bacteria</taxon>
        <taxon>Bacillati</taxon>
        <taxon>Actinomycetota</taxon>
        <taxon>Actinomycetes</taxon>
        <taxon>Pseudonocardiales</taxon>
        <taxon>Pseudonocardiaceae</taxon>
        <taxon>Pseudonocardia</taxon>
    </lineage>
</organism>
<evidence type="ECO:0000313" key="5">
    <source>
        <dbReference type="Proteomes" id="UP001165283"/>
    </source>
</evidence>
<feature type="region of interest" description="Disordered" evidence="1">
    <location>
        <begin position="608"/>
        <end position="631"/>
    </location>
</feature>
<keyword evidence="2" id="KW-1133">Transmembrane helix</keyword>
<dbReference type="Proteomes" id="UP001165283">
    <property type="component" value="Unassembled WGS sequence"/>
</dbReference>
<reference evidence="4" key="1">
    <citation type="submission" date="2021-04" db="EMBL/GenBank/DDBJ databases">
        <title>Pseudonocardia sp. nov., isolated from sandy soil of mangrove forest.</title>
        <authorList>
            <person name="Zan Z."/>
            <person name="Huang R."/>
            <person name="Liu W."/>
        </authorList>
    </citation>
    <scope>NUCLEOTIDE SEQUENCE</scope>
    <source>
        <strain evidence="4">S2-4</strain>
    </source>
</reference>
<protein>
    <submittedName>
        <fullName evidence="4">Dynamin family protein</fullName>
    </submittedName>
</protein>
<feature type="domain" description="Dynamin N-terminal" evidence="3">
    <location>
        <begin position="43"/>
        <end position="205"/>
    </location>
</feature>
<dbReference type="SUPFAM" id="SSF52540">
    <property type="entry name" value="P-loop containing nucleoside triphosphate hydrolases"/>
    <property type="match status" value="1"/>
</dbReference>
<dbReference type="InterPro" id="IPR045063">
    <property type="entry name" value="Dynamin_N"/>
</dbReference>
<dbReference type="RefSeq" id="WP_252442126.1">
    <property type="nucleotide sequence ID" value="NZ_JAGSOV010000053.1"/>
</dbReference>
<keyword evidence="2" id="KW-0812">Transmembrane</keyword>
<dbReference type="Gene3D" id="3.40.50.300">
    <property type="entry name" value="P-loop containing nucleotide triphosphate hydrolases"/>
    <property type="match status" value="1"/>
</dbReference>
<evidence type="ECO:0000313" key="4">
    <source>
        <dbReference type="EMBL" id="MCO1658306.1"/>
    </source>
</evidence>
<accession>A0ABT1A5K5</accession>
<dbReference type="PANTHER" id="PTHR43681:SF1">
    <property type="entry name" value="SARCALUMENIN"/>
    <property type="match status" value="1"/>
</dbReference>
<dbReference type="EMBL" id="JAGSOV010000053">
    <property type="protein sequence ID" value="MCO1658306.1"/>
    <property type="molecule type" value="Genomic_DNA"/>
</dbReference>
<evidence type="ECO:0000256" key="2">
    <source>
        <dbReference type="SAM" id="Phobius"/>
    </source>
</evidence>
<comment type="caution">
    <text evidence="4">The sequence shown here is derived from an EMBL/GenBank/DDBJ whole genome shotgun (WGS) entry which is preliminary data.</text>
</comment>
<proteinExistence type="predicted"/>
<name>A0ABT1A5K5_9PSEU</name>
<dbReference type="InterPro" id="IPR027417">
    <property type="entry name" value="P-loop_NTPase"/>
</dbReference>
<gene>
    <name evidence="4" type="ORF">KDL28_24900</name>
</gene>
<evidence type="ECO:0000256" key="1">
    <source>
        <dbReference type="SAM" id="MobiDB-lite"/>
    </source>
</evidence>